<evidence type="ECO:0000259" key="8">
    <source>
        <dbReference type="PROSITE" id="PS50280"/>
    </source>
</evidence>
<gene>
    <name evidence="10" type="ORF">CCACVL1_04275</name>
</gene>
<keyword evidence="2" id="KW-0808">Transferase</keyword>
<dbReference type="PROSITE" id="PS50280">
    <property type="entry name" value="SET"/>
    <property type="match status" value="1"/>
</dbReference>
<dbReference type="InterPro" id="IPR050869">
    <property type="entry name" value="H3K4_H4K5_MeTrfase"/>
</dbReference>
<keyword evidence="4" id="KW-0479">Metal-binding</keyword>
<dbReference type="InterPro" id="IPR001214">
    <property type="entry name" value="SET_dom"/>
</dbReference>
<dbReference type="Pfam" id="PF00856">
    <property type="entry name" value="SET"/>
    <property type="match status" value="1"/>
</dbReference>
<dbReference type="InterPro" id="IPR046341">
    <property type="entry name" value="SET_dom_sf"/>
</dbReference>
<dbReference type="Proteomes" id="UP000188268">
    <property type="component" value="Unassembled WGS sequence"/>
</dbReference>
<evidence type="ECO:0000313" key="10">
    <source>
        <dbReference type="EMBL" id="OMO98251.1"/>
    </source>
</evidence>
<dbReference type="SUPFAM" id="SSF82199">
    <property type="entry name" value="SET domain"/>
    <property type="match status" value="1"/>
</dbReference>
<dbReference type="Gene3D" id="2.170.270.10">
    <property type="entry name" value="SET domain"/>
    <property type="match status" value="1"/>
</dbReference>
<evidence type="ECO:0000256" key="7">
    <source>
        <dbReference type="PROSITE-ProRule" id="PRU00134"/>
    </source>
</evidence>
<dbReference type="FunFam" id="2.170.270.10:FF:000013">
    <property type="entry name" value="Histone-lysine N-methyltransferase SMYD1 isoform 1"/>
    <property type="match status" value="1"/>
</dbReference>
<keyword evidence="11" id="KW-1185">Reference proteome</keyword>
<protein>
    <recommendedName>
        <fullName evidence="12">SET domain-containing protein</fullName>
    </recommendedName>
</protein>
<evidence type="ECO:0000256" key="1">
    <source>
        <dbReference type="ARBA" id="ARBA00022603"/>
    </source>
</evidence>
<evidence type="ECO:0000259" key="9">
    <source>
        <dbReference type="PROSITE" id="PS50865"/>
    </source>
</evidence>
<organism evidence="10 11">
    <name type="scientific">Corchorus capsularis</name>
    <name type="common">Jute</name>
    <dbReference type="NCBI Taxonomy" id="210143"/>
    <lineage>
        <taxon>Eukaryota</taxon>
        <taxon>Viridiplantae</taxon>
        <taxon>Streptophyta</taxon>
        <taxon>Embryophyta</taxon>
        <taxon>Tracheophyta</taxon>
        <taxon>Spermatophyta</taxon>
        <taxon>Magnoliopsida</taxon>
        <taxon>eudicotyledons</taxon>
        <taxon>Gunneridae</taxon>
        <taxon>Pentapetalae</taxon>
        <taxon>rosids</taxon>
        <taxon>malvids</taxon>
        <taxon>Malvales</taxon>
        <taxon>Malvaceae</taxon>
        <taxon>Grewioideae</taxon>
        <taxon>Apeibeae</taxon>
        <taxon>Corchorus</taxon>
    </lineage>
</organism>
<feature type="domain" description="MYND-type" evidence="9">
    <location>
        <begin position="58"/>
        <end position="95"/>
    </location>
</feature>
<evidence type="ECO:0000256" key="4">
    <source>
        <dbReference type="ARBA" id="ARBA00022723"/>
    </source>
</evidence>
<comment type="caution">
    <text evidence="10">The sequence shown here is derived from an EMBL/GenBank/DDBJ whole genome shotgun (WGS) entry which is preliminary data.</text>
</comment>
<dbReference type="Pfam" id="PF01753">
    <property type="entry name" value="zf-MYND"/>
    <property type="match status" value="1"/>
</dbReference>
<dbReference type="GO" id="GO:0008270">
    <property type="term" value="F:zinc ion binding"/>
    <property type="evidence" value="ECO:0007669"/>
    <property type="project" value="UniProtKB-KW"/>
</dbReference>
<evidence type="ECO:0000256" key="3">
    <source>
        <dbReference type="ARBA" id="ARBA00022691"/>
    </source>
</evidence>
<dbReference type="GO" id="GO:0032259">
    <property type="term" value="P:methylation"/>
    <property type="evidence" value="ECO:0007669"/>
    <property type="project" value="UniProtKB-KW"/>
</dbReference>
<dbReference type="InterPro" id="IPR002893">
    <property type="entry name" value="Znf_MYND"/>
</dbReference>
<keyword evidence="6" id="KW-0862">Zinc</keyword>
<dbReference type="PROSITE" id="PS50865">
    <property type="entry name" value="ZF_MYND_2"/>
    <property type="match status" value="1"/>
</dbReference>
<evidence type="ECO:0000313" key="11">
    <source>
        <dbReference type="Proteomes" id="UP000188268"/>
    </source>
</evidence>
<keyword evidence="5 7" id="KW-0863">Zinc-finger</keyword>
<dbReference type="GO" id="GO:0008168">
    <property type="term" value="F:methyltransferase activity"/>
    <property type="evidence" value="ECO:0007669"/>
    <property type="project" value="UniProtKB-KW"/>
</dbReference>
<dbReference type="Gene3D" id="6.10.140.2220">
    <property type="match status" value="1"/>
</dbReference>
<accession>A0A1R3JU25</accession>
<keyword evidence="1" id="KW-0489">Methyltransferase</keyword>
<dbReference type="AlphaFoldDB" id="A0A1R3JU25"/>
<dbReference type="PANTHER" id="PTHR12197:SF251">
    <property type="entry name" value="EG:BACR7C10.4 PROTEIN"/>
    <property type="match status" value="1"/>
</dbReference>
<evidence type="ECO:0000256" key="6">
    <source>
        <dbReference type="ARBA" id="ARBA00022833"/>
    </source>
</evidence>
<dbReference type="OMA" id="EGLYHEX"/>
<dbReference type="STRING" id="210143.A0A1R3JU25"/>
<feature type="domain" description="SET" evidence="8">
    <location>
        <begin position="11"/>
        <end position="250"/>
    </location>
</feature>
<sequence length="404" mass="45945">MEELQSVLENEGLTVTFDPMKGRCLIANKDFSPGEVILREEPYVCAPKSFASEAVPVCQGCFKTSNLKKCSACQLVWYCGRSCQLSDWKMHRLECRAISRLDMNWRNVVAPDICLMVKLYLRRKLQSDKIIPTTATDNYKLVESLVAHMSSISEQEKFLYARKAEIVKLILQWPDINDKQTVENFSKLSRNTHTITGSQMEPLGIGLYLVISLINHSCSPNTVLVFEGKEAVIRAVQQIQKGDEVFVSYIDTGAATMSRQDDLLKQYFFTCTCSRCLSHDPVHDDIDGSFKCMNDKCSGVYESNFGRWFMMDYINLGDMQKALEYCRLTMPTYQRVYAGFHPLLGLRYYTSAKLEWVNGNKVIAVDHLDKAVDILKVTHGTETPFMKDLLGKLEKARGGAPFEF</sequence>
<dbReference type="Gramene" id="OMO98251">
    <property type="protein sequence ID" value="OMO98251"/>
    <property type="gene ID" value="CCACVL1_04275"/>
</dbReference>
<evidence type="ECO:0000256" key="5">
    <source>
        <dbReference type="ARBA" id="ARBA00022771"/>
    </source>
</evidence>
<dbReference type="Gene3D" id="1.10.220.160">
    <property type="match status" value="1"/>
</dbReference>
<proteinExistence type="predicted"/>
<dbReference type="OrthoDB" id="265717at2759"/>
<dbReference type="GO" id="GO:0005634">
    <property type="term" value="C:nucleus"/>
    <property type="evidence" value="ECO:0007669"/>
    <property type="project" value="TreeGrafter"/>
</dbReference>
<reference evidence="10 11" key="1">
    <citation type="submission" date="2013-09" db="EMBL/GenBank/DDBJ databases">
        <title>Corchorus capsularis genome sequencing.</title>
        <authorList>
            <person name="Alam M."/>
            <person name="Haque M.S."/>
            <person name="Islam M.S."/>
            <person name="Emdad E.M."/>
            <person name="Islam M.M."/>
            <person name="Ahmed B."/>
            <person name="Halim A."/>
            <person name="Hossen Q.M.M."/>
            <person name="Hossain M.Z."/>
            <person name="Ahmed R."/>
            <person name="Khan M.M."/>
            <person name="Islam R."/>
            <person name="Rashid M.M."/>
            <person name="Khan S.A."/>
            <person name="Rahman M.S."/>
            <person name="Alam M."/>
        </authorList>
    </citation>
    <scope>NUCLEOTIDE SEQUENCE [LARGE SCALE GENOMIC DNA]</scope>
    <source>
        <strain evidence="11">cv. CVL-1</strain>
        <tissue evidence="10">Whole seedling</tissue>
    </source>
</reference>
<evidence type="ECO:0000256" key="2">
    <source>
        <dbReference type="ARBA" id="ARBA00022679"/>
    </source>
</evidence>
<dbReference type="InterPro" id="IPR011990">
    <property type="entry name" value="TPR-like_helical_dom_sf"/>
</dbReference>
<name>A0A1R3JU25_COCAP</name>
<dbReference type="Gene3D" id="1.25.40.10">
    <property type="entry name" value="Tetratricopeptide repeat domain"/>
    <property type="match status" value="1"/>
</dbReference>
<keyword evidence="3" id="KW-0949">S-adenosyl-L-methionine</keyword>
<dbReference type="PANTHER" id="PTHR12197">
    <property type="entry name" value="HISTONE-LYSINE N-METHYLTRANSFERASE SMYD"/>
    <property type="match status" value="1"/>
</dbReference>
<dbReference type="PROSITE" id="PS01360">
    <property type="entry name" value="ZF_MYND_1"/>
    <property type="match status" value="1"/>
</dbReference>
<dbReference type="EMBL" id="AWWV01007121">
    <property type="protein sequence ID" value="OMO98251.1"/>
    <property type="molecule type" value="Genomic_DNA"/>
</dbReference>
<evidence type="ECO:0008006" key="12">
    <source>
        <dbReference type="Google" id="ProtNLM"/>
    </source>
</evidence>
<dbReference type="SMART" id="SM00317">
    <property type="entry name" value="SET"/>
    <property type="match status" value="1"/>
</dbReference>